<dbReference type="Proteomes" id="UP000188181">
    <property type="component" value="Chromosome"/>
</dbReference>
<evidence type="ECO:0000256" key="6">
    <source>
        <dbReference type="SAM" id="Phobius"/>
    </source>
</evidence>
<dbReference type="AlphaFoldDB" id="A0A1Q2MAL2"/>
<feature type="transmembrane region" description="Helical" evidence="6">
    <location>
        <begin position="975"/>
        <end position="1000"/>
    </location>
</feature>
<dbReference type="STRING" id="1851148.SMSP2_00097"/>
<comment type="subcellular location">
    <subcellularLocation>
        <location evidence="1">Cell membrane</location>
        <topology evidence="1">Multi-pass membrane protein</topology>
    </subcellularLocation>
</comment>
<proteinExistence type="predicted"/>
<feature type="transmembrane region" description="Helical" evidence="6">
    <location>
        <begin position="655"/>
        <end position="672"/>
    </location>
</feature>
<feature type="transmembrane region" description="Helical" evidence="6">
    <location>
        <begin position="597"/>
        <end position="616"/>
    </location>
</feature>
<keyword evidence="5 6" id="KW-0472">Membrane</keyword>
<feature type="transmembrane region" description="Helical" evidence="6">
    <location>
        <begin position="678"/>
        <end position="698"/>
    </location>
</feature>
<dbReference type="OrthoDB" id="219657at2"/>
<feature type="transmembrane region" description="Helical" evidence="6">
    <location>
        <begin position="497"/>
        <end position="521"/>
    </location>
</feature>
<dbReference type="PANTHER" id="PTHR43738:SF2">
    <property type="entry name" value="ABC TRANSPORTER PERMEASE"/>
    <property type="match status" value="1"/>
</dbReference>
<dbReference type="InterPro" id="IPR051125">
    <property type="entry name" value="ABC-4/HrtB_transporter"/>
</dbReference>
<evidence type="ECO:0000259" key="7">
    <source>
        <dbReference type="Pfam" id="PF02687"/>
    </source>
</evidence>
<keyword evidence="3 6" id="KW-0812">Transmembrane</keyword>
<accession>A0A1Q2MAL2</accession>
<organism evidence="8 9">
    <name type="scientific">Limihaloglobus sulfuriphilus</name>
    <dbReference type="NCBI Taxonomy" id="1851148"/>
    <lineage>
        <taxon>Bacteria</taxon>
        <taxon>Pseudomonadati</taxon>
        <taxon>Planctomycetota</taxon>
        <taxon>Phycisphaerae</taxon>
        <taxon>Sedimentisphaerales</taxon>
        <taxon>Sedimentisphaeraceae</taxon>
        <taxon>Limihaloglobus</taxon>
    </lineage>
</organism>
<protein>
    <submittedName>
        <fullName evidence="8">FtsX-like permease family protein</fullName>
    </submittedName>
</protein>
<keyword evidence="2" id="KW-1003">Cell membrane</keyword>
<feature type="transmembrane region" description="Helical" evidence="6">
    <location>
        <begin position="727"/>
        <end position="745"/>
    </location>
</feature>
<evidence type="ECO:0000256" key="1">
    <source>
        <dbReference type="ARBA" id="ARBA00004651"/>
    </source>
</evidence>
<sequence length="1096" mass="118104">MTKKSLIFKSIAYYWKGSLGVVAASMVASAVIVGALAVGDSVRSSLRGMVDSRIGIADIAVVSQDNFFTGNLSGKMAKGLDADTAAIIQISGIASNDAAGRRANRINVYGVDQRFYNATGCVNPFRKSDENAVILNKSLAQKINASAGDEILLRFARPSAMSRDIALTPASDMTVGFRLRVARIADNNNCGDFSLKADHIPPLNAFVPLEWLGQSIETPGKANLMLISAGADSSIEQEKAENVLADSLTLADMGLEISEVNDGAFYELRSSSVFIRDDISAAALSVGSGAQGLLSYFVNSIRRGDKEVPYSFVAGCDSLMPDDAEMNDIVINRWLAEDISAEKGGEIEIDYYTLGRGRELVETTSAFNVADVIEIEGMAADRSLMPDFPGLADAENCREWEPGIDIDLERIRDKDERYWDEYKGTPKAFVSLRAAEVMWGNRYGNLTAVRWPAESNGLEDIAAALRGSIAGNSGIQTIAIRQMSLKAIEEGTDFGPLFIGFSMFIIASAIVMLALVFVLGVEKRISQSGLLSAIGFTRTEVKKVFLLETMILVAAGSLLGVGAGVIYTRIMLLGLRSLWSTAVSGADITFHVEPLSLVYGLLGGLLGCAAAVWLAFRKQMQIPISQMLYGSAEPIQQAALTDAEGCGIGLKGKKALLWQFLLLLPALGIVVYSSSAGAFFAAGGLLLASFILFVRSLIKSSLARGRISSNLVSLAWRNTARSPGRSISVVTMLACGVFIVISVGLNRKDPAADARTLSAGTGGFELICEPSVPLVHNLNTEDGRKETGLDNLAFEWNVLNMRVNQGDDASCFNLNRAQMPRLIAADVEKIQQYGFRFKKSAQNIKDGWQVLSSRAEENVIPAVGDEATVKWGLGLELGDEIDYIDGRGRPFKVRIAGVIENSIFQGSLIISRRNFEKRFEDLEGYAVVLADCPPQYTDQLSKALSGRLRDIGMEVTPSTERLRAFSEVENTYISIFQVLGSLGVVIGCLGLGVVVVRNVLDRSGELAMMRAVGFDRQTLQRIVFYEHIFLLLVGLAGGAVSAFIAVLPVILEPGGGRPVVSLVITLAVIMFNGFLWIWLGSSAALSGSIIESLRRE</sequence>
<evidence type="ECO:0000313" key="8">
    <source>
        <dbReference type="EMBL" id="AQQ69763.1"/>
    </source>
</evidence>
<keyword evidence="4 6" id="KW-1133">Transmembrane helix</keyword>
<gene>
    <name evidence="8" type="ORF">SMSP2_00097</name>
</gene>
<feature type="transmembrane region" description="Helical" evidence="6">
    <location>
        <begin position="1062"/>
        <end position="1085"/>
    </location>
</feature>
<dbReference type="EMBL" id="CP019646">
    <property type="protein sequence ID" value="AQQ69763.1"/>
    <property type="molecule type" value="Genomic_DNA"/>
</dbReference>
<dbReference type="RefSeq" id="WP_146682073.1">
    <property type="nucleotide sequence ID" value="NZ_CP019646.1"/>
</dbReference>
<feature type="transmembrane region" description="Helical" evidence="6">
    <location>
        <begin position="544"/>
        <end position="567"/>
    </location>
</feature>
<dbReference type="InterPro" id="IPR003838">
    <property type="entry name" value="ABC3_permease_C"/>
</dbReference>
<evidence type="ECO:0000313" key="9">
    <source>
        <dbReference type="Proteomes" id="UP000188181"/>
    </source>
</evidence>
<dbReference type="PANTHER" id="PTHR43738">
    <property type="entry name" value="ABC TRANSPORTER, MEMBRANE PROTEIN"/>
    <property type="match status" value="1"/>
</dbReference>
<feature type="domain" description="ABC3 transporter permease C-terminal" evidence="7">
    <location>
        <begin position="500"/>
        <end position="623"/>
    </location>
</feature>
<evidence type="ECO:0000256" key="2">
    <source>
        <dbReference type="ARBA" id="ARBA00022475"/>
    </source>
</evidence>
<evidence type="ECO:0000256" key="3">
    <source>
        <dbReference type="ARBA" id="ARBA00022692"/>
    </source>
</evidence>
<feature type="transmembrane region" description="Helical" evidence="6">
    <location>
        <begin position="12"/>
        <end position="38"/>
    </location>
</feature>
<feature type="transmembrane region" description="Helical" evidence="6">
    <location>
        <begin position="1028"/>
        <end position="1050"/>
    </location>
</feature>
<keyword evidence="9" id="KW-1185">Reference proteome</keyword>
<dbReference type="GO" id="GO:0005886">
    <property type="term" value="C:plasma membrane"/>
    <property type="evidence" value="ECO:0007669"/>
    <property type="project" value="UniProtKB-SubCell"/>
</dbReference>
<evidence type="ECO:0000256" key="4">
    <source>
        <dbReference type="ARBA" id="ARBA00022989"/>
    </source>
</evidence>
<dbReference type="KEGG" id="pbas:SMSP2_00097"/>
<reference evidence="9" key="1">
    <citation type="submission" date="2017-02" db="EMBL/GenBank/DDBJ databases">
        <title>Comparative genomics and description of representatives of a novel lineage of planctomycetes thriving in anoxic sediments.</title>
        <authorList>
            <person name="Spring S."/>
            <person name="Bunk B."/>
            <person name="Sproer C."/>
        </authorList>
    </citation>
    <scope>NUCLEOTIDE SEQUENCE [LARGE SCALE GENOMIC DNA]</scope>
    <source>
        <strain evidence="9">SM-Chi-D1</strain>
    </source>
</reference>
<name>A0A1Q2MAL2_9BACT</name>
<dbReference type="Pfam" id="PF02687">
    <property type="entry name" value="FtsX"/>
    <property type="match status" value="1"/>
</dbReference>
<evidence type="ECO:0000256" key="5">
    <source>
        <dbReference type="ARBA" id="ARBA00023136"/>
    </source>
</evidence>